<feature type="compositionally biased region" description="Basic residues" evidence="1">
    <location>
        <begin position="16"/>
        <end position="29"/>
    </location>
</feature>
<organism evidence="2 3">
    <name type="scientific">Popillia japonica</name>
    <name type="common">Japanese beetle</name>
    <dbReference type="NCBI Taxonomy" id="7064"/>
    <lineage>
        <taxon>Eukaryota</taxon>
        <taxon>Metazoa</taxon>
        <taxon>Ecdysozoa</taxon>
        <taxon>Arthropoda</taxon>
        <taxon>Hexapoda</taxon>
        <taxon>Insecta</taxon>
        <taxon>Pterygota</taxon>
        <taxon>Neoptera</taxon>
        <taxon>Endopterygota</taxon>
        <taxon>Coleoptera</taxon>
        <taxon>Polyphaga</taxon>
        <taxon>Scarabaeiformia</taxon>
        <taxon>Scarabaeidae</taxon>
        <taxon>Rutelinae</taxon>
        <taxon>Popillia</taxon>
    </lineage>
</organism>
<comment type="caution">
    <text evidence="2">The sequence shown here is derived from an EMBL/GenBank/DDBJ whole genome shotgun (WGS) entry which is preliminary data.</text>
</comment>
<dbReference type="Proteomes" id="UP001458880">
    <property type="component" value="Unassembled WGS sequence"/>
</dbReference>
<reference evidence="2 3" key="1">
    <citation type="journal article" date="2024" name="BMC Genomics">
        <title>De novo assembly and annotation of Popillia japonica's genome with initial clues to its potential as an invasive pest.</title>
        <authorList>
            <person name="Cucini C."/>
            <person name="Boschi S."/>
            <person name="Funari R."/>
            <person name="Cardaioli E."/>
            <person name="Iannotti N."/>
            <person name="Marturano G."/>
            <person name="Paoli F."/>
            <person name="Bruttini M."/>
            <person name="Carapelli A."/>
            <person name="Frati F."/>
            <person name="Nardi F."/>
        </authorList>
    </citation>
    <scope>NUCLEOTIDE SEQUENCE [LARGE SCALE GENOMIC DNA]</scope>
    <source>
        <strain evidence="2">DMR45628</strain>
    </source>
</reference>
<sequence>MVSKEAVSGIPSFKRPGVRKYGNNKRRKQDKIDEKSLEESEVEDDTECLICTETFLQSHSGEGWVQCSICYGWAHNEECLICTETFLQSHSGEGWVQCSICYGWAHNECAGIDDNDCDPYCCDYCIDNAKVNKVRKQLVDNL</sequence>
<keyword evidence="3" id="KW-1185">Reference proteome</keyword>
<gene>
    <name evidence="2" type="ORF">QE152_g30323</name>
</gene>
<protein>
    <submittedName>
        <fullName evidence="2">Uncharacterized protein</fullName>
    </submittedName>
</protein>
<feature type="region of interest" description="Disordered" evidence="1">
    <location>
        <begin position="1"/>
        <end position="44"/>
    </location>
</feature>
<dbReference type="EMBL" id="JASPKY010000406">
    <property type="protein sequence ID" value="KAK9701822.1"/>
    <property type="molecule type" value="Genomic_DNA"/>
</dbReference>
<dbReference type="SUPFAM" id="SSF57903">
    <property type="entry name" value="FYVE/PHD zinc finger"/>
    <property type="match status" value="1"/>
</dbReference>
<accession>A0AAW1JE40</accession>
<dbReference type="AlphaFoldDB" id="A0AAW1JE40"/>
<evidence type="ECO:0000313" key="3">
    <source>
        <dbReference type="Proteomes" id="UP001458880"/>
    </source>
</evidence>
<evidence type="ECO:0000313" key="2">
    <source>
        <dbReference type="EMBL" id="KAK9701822.1"/>
    </source>
</evidence>
<name>A0AAW1JE40_POPJA</name>
<evidence type="ECO:0000256" key="1">
    <source>
        <dbReference type="SAM" id="MobiDB-lite"/>
    </source>
</evidence>
<proteinExistence type="predicted"/>
<dbReference type="InterPro" id="IPR011011">
    <property type="entry name" value="Znf_FYVE_PHD"/>
</dbReference>